<gene>
    <name evidence="1" type="ORF">CWI37_0401p0010</name>
</gene>
<dbReference type="Proteomes" id="UP000292362">
    <property type="component" value="Unassembled WGS sequence"/>
</dbReference>
<dbReference type="VEuPathDB" id="MicrosporidiaDB:CWI37_0401p0010"/>
<evidence type="ECO:0000313" key="1">
    <source>
        <dbReference type="EMBL" id="TBU02867.1"/>
    </source>
</evidence>
<proteinExistence type="predicted"/>
<evidence type="ECO:0000313" key="2">
    <source>
        <dbReference type="Proteomes" id="UP000292362"/>
    </source>
</evidence>
<organism evidence="1 2">
    <name type="scientific">Hamiltosporidium tvaerminnensis</name>
    <dbReference type="NCBI Taxonomy" id="1176355"/>
    <lineage>
        <taxon>Eukaryota</taxon>
        <taxon>Fungi</taxon>
        <taxon>Fungi incertae sedis</taxon>
        <taxon>Microsporidia</taxon>
        <taxon>Dubosqiidae</taxon>
        <taxon>Hamiltosporidium</taxon>
    </lineage>
</organism>
<reference evidence="1 2" key="1">
    <citation type="submission" date="2017-12" db="EMBL/GenBank/DDBJ databases">
        <authorList>
            <person name="Pombert J.-F."/>
            <person name="Haag K.L."/>
            <person name="Ebert D."/>
        </authorList>
    </citation>
    <scope>NUCLEOTIDE SEQUENCE [LARGE SCALE GENOMIC DNA]</scope>
    <source>
        <strain evidence="1">FI-OER-3-3</strain>
    </source>
</reference>
<dbReference type="EMBL" id="PITJ01000401">
    <property type="protein sequence ID" value="TBU02867.1"/>
    <property type="molecule type" value="Genomic_DNA"/>
</dbReference>
<accession>A0A4Q9L5L0</accession>
<name>A0A4Q9L5L0_9MICR</name>
<dbReference type="AlphaFoldDB" id="A0A4Q9L5L0"/>
<dbReference type="SUPFAM" id="SSF52047">
    <property type="entry name" value="RNI-like"/>
    <property type="match status" value="1"/>
</dbReference>
<protein>
    <recommendedName>
        <fullName evidence="3">Leucine-rich repeat-containing protein</fullName>
    </recommendedName>
</protein>
<comment type="caution">
    <text evidence="1">The sequence shown here is derived from an EMBL/GenBank/DDBJ whole genome shotgun (WGS) entry which is preliminary data.</text>
</comment>
<dbReference type="Gene3D" id="3.80.10.10">
    <property type="entry name" value="Ribonuclease Inhibitor"/>
    <property type="match status" value="1"/>
</dbReference>
<sequence length="776" mass="93312">MFKTTSSDIKIYFNTICRVRNIFFCFYMFKYTMANKKYILHFYNELENISEFLNDLKLHEAALSKFINKDYKCYQHTICTNCYKIEIFSENIFPLRFNSKDSDTEINNIYIKDKILNHNEFIHFKYFIRQFPALKENLSLVKLLRFIRIFDVFEFENDKESKLIIDQMIEILLLSIAYNISFKGVSKVSEEVGINFSVSFLKRFFFKILKIFLFNREFLNTIKLKNEIDTNICDVNLKGIFDLNDFFWFDTELFREISKKARISIEFKNLLTYFFHYFLIKKVVFSGIHEYTNDYLSVCLLLLPSINEICLVSCSDITFLKFLNKYEVLKNITTLAIINSRVDICSSDFSKLIILFDTIIFLNSNFFKSISINENIFSITEIITKFNNEISNNNKRSSFFHLRNNTKYEINTKDYKFSYLYSPTSFKNLDIKVKKDSVRIYYSVNIEYDLIKFYLLILNFEEIIYFDIYIENISIKRLIFKELNIKNKIKNIYIFNSKITESFLNDVLFFPNCIGISFEMCYFEFDNLDFQFKKNLSIIYLKIDKKCEINYFEKILEFIDVLDNLESLNLNYNDIHLLCINLYGNSKFSWKKIKRFELYEISNDENILPNFSFFPNIQELVIGKNYQDGMISHIFSYKNMENIHNLEINSYSIGLKDRAALKNLKNLKNLRLEYCDFENIAFSDLFDIKDEYFIENLKLSEIILEKRDIIFISELKNLKSLKLNFLFFKNFSYLTLKMECFKHPTKLELEINIYWSLKNKLCYFMEEFGPKYLNLK</sequence>
<evidence type="ECO:0008006" key="3">
    <source>
        <dbReference type="Google" id="ProtNLM"/>
    </source>
</evidence>
<dbReference type="InterPro" id="IPR032675">
    <property type="entry name" value="LRR_dom_sf"/>
</dbReference>